<name>A0A8H4HEJ4_9EURO</name>
<accession>A0A8H4HEJ4</accession>
<dbReference type="InterPro" id="IPR036047">
    <property type="entry name" value="F-box-like_dom_sf"/>
</dbReference>
<feature type="repeat" description="ANK" evidence="3">
    <location>
        <begin position="149"/>
        <end position="182"/>
    </location>
</feature>
<dbReference type="OrthoDB" id="366390at2759"/>
<dbReference type="PROSITE" id="PS50088">
    <property type="entry name" value="ANK_REPEAT"/>
    <property type="match status" value="3"/>
</dbReference>
<keyword evidence="6" id="KW-1185">Reference proteome</keyword>
<dbReference type="Gene3D" id="1.25.40.20">
    <property type="entry name" value="Ankyrin repeat-containing domain"/>
    <property type="match status" value="2"/>
</dbReference>
<reference evidence="5" key="2">
    <citation type="submission" date="2020-04" db="EMBL/GenBank/DDBJ databases">
        <authorList>
            <person name="Santos R.A.C."/>
            <person name="Steenwyk J.L."/>
            <person name="Rivero-Menendez O."/>
            <person name="Mead M.E."/>
            <person name="Silva L.P."/>
            <person name="Bastos R.W."/>
            <person name="Alastruey-Izquierdo A."/>
            <person name="Goldman G.H."/>
            <person name="Rokas A."/>
        </authorList>
    </citation>
    <scope>NUCLEOTIDE SEQUENCE</scope>
    <source>
        <strain evidence="5">CNM-CM6805</strain>
    </source>
</reference>
<feature type="domain" description="F-box" evidence="4">
    <location>
        <begin position="1"/>
        <end position="48"/>
    </location>
</feature>
<proteinExistence type="predicted"/>
<dbReference type="InterPro" id="IPR036770">
    <property type="entry name" value="Ankyrin_rpt-contain_sf"/>
</dbReference>
<dbReference type="SMART" id="SM00248">
    <property type="entry name" value="ANK"/>
    <property type="match status" value="8"/>
</dbReference>
<dbReference type="PROSITE" id="PS50181">
    <property type="entry name" value="FBOX"/>
    <property type="match status" value="1"/>
</dbReference>
<feature type="repeat" description="ANK" evidence="3">
    <location>
        <begin position="220"/>
        <end position="252"/>
    </location>
</feature>
<evidence type="ECO:0000259" key="4">
    <source>
        <dbReference type="PROSITE" id="PS50181"/>
    </source>
</evidence>
<dbReference type="InterPro" id="IPR001810">
    <property type="entry name" value="F-box_dom"/>
</dbReference>
<sequence length="512" mass="57299">MMDQLPAEVVAHIGQFLDQRDLASLVRVAKRYHLLLTADLYDSAIEYIDPSLKLIVDTDLRPLDFSLPKPWFGYKHTVVRCAKHWKSGPIQDYFSKKPLDDIMAPYMEDICSVYEIGETLLHQFAMTNNLELTSMLLERGANIETRTALKMTALHYAISKAASIPMIQLLLDFGANIMAQADRLESAMSLAASCGSTEVVKLVMEAMKAVGGEVFAPDISGYTPLHRAAMTGSTETIRILLENGADPLKKGSPGGTALHSAILSGNIDAVSLLIDATERMEGDLSAVNDRHETALHLAVGFQTPEIARLLMGYRANHLIVDNKGDTPLALALKKRAKPHIRMFLELYPDIWPPGDLHNELWKAAQELDLETLQIFFKLINDERVPIDFNIPNHRGNTVLHLVCLSCRQSWQTVLNIIRLIIQAGGNVDVPNYHSRDTPIHCFLKTPYHGPQPGTFYEGMHFIPEQDLDLRPDPEIDTDLQTPPPVTSARNIWSFWHAGYQSMHPYAKRTVRA</sequence>
<dbReference type="Proteomes" id="UP000653565">
    <property type="component" value="Unassembled WGS sequence"/>
</dbReference>
<evidence type="ECO:0000256" key="3">
    <source>
        <dbReference type="PROSITE-ProRule" id="PRU00023"/>
    </source>
</evidence>
<gene>
    <name evidence="5" type="ORF">CNMCM6805_009996</name>
</gene>
<evidence type="ECO:0000313" key="5">
    <source>
        <dbReference type="EMBL" id="KAF4232350.1"/>
    </source>
</evidence>
<keyword evidence="2 3" id="KW-0040">ANK repeat</keyword>
<dbReference type="SUPFAM" id="SSF81383">
    <property type="entry name" value="F-box domain"/>
    <property type="match status" value="1"/>
</dbReference>
<dbReference type="PROSITE" id="PS50297">
    <property type="entry name" value="ANK_REP_REGION"/>
    <property type="match status" value="2"/>
</dbReference>
<feature type="repeat" description="ANK" evidence="3">
    <location>
        <begin position="116"/>
        <end position="148"/>
    </location>
</feature>
<reference evidence="5" key="1">
    <citation type="journal article" date="2020" name="bioRxiv">
        <title>Genomic and phenotypic heterogeneity of clinical isolates of the human pathogens Aspergillus fumigatus, Aspergillus lentulus and Aspergillus fumigatiaffinis.</title>
        <authorList>
            <person name="dos Santos R.A.C."/>
            <person name="Steenwyk J.L."/>
            <person name="Rivero-Menendez O."/>
            <person name="Mead M.E."/>
            <person name="Silva L.P."/>
            <person name="Bastos R.W."/>
            <person name="Alastruey-Izquierdo A."/>
            <person name="Goldman G.H."/>
            <person name="Rokas A."/>
        </authorList>
    </citation>
    <scope>NUCLEOTIDE SEQUENCE</scope>
    <source>
        <strain evidence="5">CNM-CM6805</strain>
    </source>
</reference>
<dbReference type="PRINTS" id="PR01415">
    <property type="entry name" value="ANKYRIN"/>
</dbReference>
<evidence type="ECO:0000313" key="6">
    <source>
        <dbReference type="Proteomes" id="UP000653565"/>
    </source>
</evidence>
<dbReference type="AlphaFoldDB" id="A0A8H4HEJ4"/>
<keyword evidence="1" id="KW-0677">Repeat</keyword>
<protein>
    <recommendedName>
        <fullName evidence="4">F-box domain-containing protein</fullName>
    </recommendedName>
</protein>
<dbReference type="SUPFAM" id="SSF48403">
    <property type="entry name" value="Ankyrin repeat"/>
    <property type="match status" value="2"/>
</dbReference>
<comment type="caution">
    <text evidence="5">The sequence shown here is derived from an EMBL/GenBank/DDBJ whole genome shotgun (WGS) entry which is preliminary data.</text>
</comment>
<dbReference type="PANTHER" id="PTHR24161">
    <property type="entry name" value="ANK_REP_REGION DOMAIN-CONTAINING PROTEIN-RELATED"/>
    <property type="match status" value="1"/>
</dbReference>
<organism evidence="5 6">
    <name type="scientific">Aspergillus fumigatiaffinis</name>
    <dbReference type="NCBI Taxonomy" id="340414"/>
    <lineage>
        <taxon>Eukaryota</taxon>
        <taxon>Fungi</taxon>
        <taxon>Dikarya</taxon>
        <taxon>Ascomycota</taxon>
        <taxon>Pezizomycotina</taxon>
        <taxon>Eurotiomycetes</taxon>
        <taxon>Eurotiomycetidae</taxon>
        <taxon>Eurotiales</taxon>
        <taxon>Aspergillaceae</taxon>
        <taxon>Aspergillus</taxon>
        <taxon>Aspergillus subgen. Fumigati</taxon>
    </lineage>
</organism>
<dbReference type="InterPro" id="IPR002110">
    <property type="entry name" value="Ankyrin_rpt"/>
</dbReference>
<dbReference type="PANTHER" id="PTHR24161:SF119">
    <property type="entry name" value="ANKYRIN REPEAT DOMAIN 44"/>
    <property type="match status" value="1"/>
</dbReference>
<evidence type="ECO:0000256" key="2">
    <source>
        <dbReference type="ARBA" id="ARBA00023043"/>
    </source>
</evidence>
<evidence type="ECO:0000256" key="1">
    <source>
        <dbReference type="ARBA" id="ARBA00022737"/>
    </source>
</evidence>
<dbReference type="EMBL" id="JAAAPX010000091">
    <property type="protein sequence ID" value="KAF4232350.1"/>
    <property type="molecule type" value="Genomic_DNA"/>
</dbReference>
<dbReference type="Pfam" id="PF12796">
    <property type="entry name" value="Ank_2"/>
    <property type="match status" value="2"/>
</dbReference>